<keyword evidence="2" id="KW-1185">Reference proteome</keyword>
<sequence length="116" mass="12489">MVQAREKGWFTATRHAFWAAARAKHVDPAGTRLLIEVLLHRGSRARWLGRMRHVDVVVGIRVALESGSISPDVVTIEARTGTSKSPPAHLAGIAAAEAGFRKVKPNQSAALRCCVG</sequence>
<proteinExistence type="predicted"/>
<accession>A0A1W2FNH9</accession>
<dbReference type="AlphaFoldDB" id="A0A1W2FNH9"/>
<organism evidence="1 2">
    <name type="scientific">Kibdelosporangium aridum</name>
    <dbReference type="NCBI Taxonomy" id="2030"/>
    <lineage>
        <taxon>Bacteria</taxon>
        <taxon>Bacillati</taxon>
        <taxon>Actinomycetota</taxon>
        <taxon>Actinomycetes</taxon>
        <taxon>Pseudonocardiales</taxon>
        <taxon>Pseudonocardiaceae</taxon>
        <taxon>Kibdelosporangium</taxon>
    </lineage>
</organism>
<dbReference type="EMBL" id="FWXV01000009">
    <property type="protein sequence ID" value="SMD23539.1"/>
    <property type="molecule type" value="Genomic_DNA"/>
</dbReference>
<dbReference type="OrthoDB" id="2065409at2"/>
<dbReference type="RefSeq" id="WP_143446914.1">
    <property type="nucleotide sequence ID" value="NZ_FWXV01000009.1"/>
</dbReference>
<dbReference type="Proteomes" id="UP000192674">
    <property type="component" value="Unassembled WGS sequence"/>
</dbReference>
<reference evidence="1 2" key="1">
    <citation type="submission" date="2017-04" db="EMBL/GenBank/DDBJ databases">
        <authorList>
            <person name="Afonso C.L."/>
            <person name="Miller P.J."/>
            <person name="Scott M.A."/>
            <person name="Spackman E."/>
            <person name="Goraichik I."/>
            <person name="Dimitrov K.M."/>
            <person name="Suarez D.L."/>
            <person name="Swayne D.E."/>
        </authorList>
    </citation>
    <scope>NUCLEOTIDE SEQUENCE [LARGE SCALE GENOMIC DNA]</scope>
    <source>
        <strain evidence="1 2">DSM 43828</strain>
    </source>
</reference>
<gene>
    <name evidence="1" type="ORF">SAMN05661093_08067</name>
</gene>
<name>A0A1W2FNH9_KIBAR</name>
<evidence type="ECO:0000313" key="2">
    <source>
        <dbReference type="Proteomes" id="UP000192674"/>
    </source>
</evidence>
<evidence type="ECO:0000313" key="1">
    <source>
        <dbReference type="EMBL" id="SMD23539.1"/>
    </source>
</evidence>
<protein>
    <submittedName>
        <fullName evidence="1">Uncharacterized protein</fullName>
    </submittedName>
</protein>